<feature type="coiled-coil region" evidence="1">
    <location>
        <begin position="49"/>
        <end position="80"/>
    </location>
</feature>
<accession>A0A4C1VWY5</accession>
<protein>
    <submittedName>
        <fullName evidence="2">Uncharacterized protein</fullName>
    </submittedName>
</protein>
<keyword evidence="3" id="KW-1185">Reference proteome</keyword>
<proteinExistence type="predicted"/>
<comment type="caution">
    <text evidence="2">The sequence shown here is derived from an EMBL/GenBank/DDBJ whole genome shotgun (WGS) entry which is preliminary data.</text>
</comment>
<dbReference type="Proteomes" id="UP000299102">
    <property type="component" value="Unassembled WGS sequence"/>
</dbReference>
<reference evidence="2 3" key="1">
    <citation type="journal article" date="2019" name="Commun. Biol.">
        <title>The bagworm genome reveals a unique fibroin gene that provides high tensile strength.</title>
        <authorList>
            <person name="Kono N."/>
            <person name="Nakamura H."/>
            <person name="Ohtoshi R."/>
            <person name="Tomita M."/>
            <person name="Numata K."/>
            <person name="Arakawa K."/>
        </authorList>
    </citation>
    <scope>NUCLEOTIDE SEQUENCE [LARGE SCALE GENOMIC DNA]</scope>
</reference>
<dbReference type="AlphaFoldDB" id="A0A4C1VWY5"/>
<sequence length="122" mass="14570">MILRHRNVERYLNGTYQRSIGLTPFELTFGVNMRSKGDKLIKIIEEEHIAKLSEERHEVREKVRESIKKMQEENKENYNKKRKEATSYEPGNLVAIKKTQFSQESKLNPKYLKPYEVIMRNV</sequence>
<keyword evidence="1" id="KW-0175">Coiled coil</keyword>
<name>A0A4C1VWY5_EUMVA</name>
<dbReference type="EMBL" id="BGZK01000442">
    <property type="protein sequence ID" value="GBP43776.1"/>
    <property type="molecule type" value="Genomic_DNA"/>
</dbReference>
<evidence type="ECO:0000313" key="2">
    <source>
        <dbReference type="EMBL" id="GBP43776.1"/>
    </source>
</evidence>
<evidence type="ECO:0000313" key="3">
    <source>
        <dbReference type="Proteomes" id="UP000299102"/>
    </source>
</evidence>
<gene>
    <name evidence="2" type="ORF">EVAR_28952_1</name>
</gene>
<dbReference type="OrthoDB" id="3863715at2759"/>
<evidence type="ECO:0000256" key="1">
    <source>
        <dbReference type="SAM" id="Coils"/>
    </source>
</evidence>
<organism evidence="2 3">
    <name type="scientific">Eumeta variegata</name>
    <name type="common">Bagworm moth</name>
    <name type="synonym">Eumeta japonica</name>
    <dbReference type="NCBI Taxonomy" id="151549"/>
    <lineage>
        <taxon>Eukaryota</taxon>
        <taxon>Metazoa</taxon>
        <taxon>Ecdysozoa</taxon>
        <taxon>Arthropoda</taxon>
        <taxon>Hexapoda</taxon>
        <taxon>Insecta</taxon>
        <taxon>Pterygota</taxon>
        <taxon>Neoptera</taxon>
        <taxon>Endopterygota</taxon>
        <taxon>Lepidoptera</taxon>
        <taxon>Glossata</taxon>
        <taxon>Ditrysia</taxon>
        <taxon>Tineoidea</taxon>
        <taxon>Psychidae</taxon>
        <taxon>Oiketicinae</taxon>
        <taxon>Eumeta</taxon>
    </lineage>
</organism>